<dbReference type="EMBL" id="CP016033">
    <property type="protein sequence ID" value="ANK13156.1"/>
    <property type="molecule type" value="Genomic_DNA"/>
</dbReference>
<keyword evidence="3" id="KW-1185">Reference proteome</keyword>
<feature type="region of interest" description="Disordered" evidence="1">
    <location>
        <begin position="28"/>
        <end position="61"/>
    </location>
</feature>
<gene>
    <name evidence="2" type="ORF">A9D12_09600</name>
</gene>
<evidence type="ECO:0000313" key="3">
    <source>
        <dbReference type="Proteomes" id="UP000078263"/>
    </source>
</evidence>
<name>A0A192D544_9SPHN</name>
<evidence type="ECO:0000256" key="1">
    <source>
        <dbReference type="SAM" id="MobiDB-lite"/>
    </source>
</evidence>
<dbReference type="Pfam" id="PF18856">
    <property type="entry name" value="baeRF_family12"/>
    <property type="match status" value="1"/>
</dbReference>
<dbReference type="InterPro" id="IPR041374">
    <property type="entry name" value="BaeRF_family12"/>
</dbReference>
<dbReference type="RefSeq" id="WP_068351222.1">
    <property type="nucleotide sequence ID" value="NZ_CP016033.1"/>
</dbReference>
<organism evidence="2 3">
    <name type="scientific">Erythrobacter neustonensis</name>
    <dbReference type="NCBI Taxonomy" id="1112"/>
    <lineage>
        <taxon>Bacteria</taxon>
        <taxon>Pseudomonadati</taxon>
        <taxon>Pseudomonadota</taxon>
        <taxon>Alphaproteobacteria</taxon>
        <taxon>Sphingomonadales</taxon>
        <taxon>Erythrobacteraceae</taxon>
        <taxon>Erythrobacter/Porphyrobacter group</taxon>
        <taxon>Erythrobacter</taxon>
    </lineage>
</organism>
<evidence type="ECO:0008006" key="4">
    <source>
        <dbReference type="Google" id="ProtNLM"/>
    </source>
</evidence>
<dbReference type="STRING" id="1112.A9D12_09600"/>
<reference evidence="2 3" key="1">
    <citation type="submission" date="2016-05" db="EMBL/GenBank/DDBJ databases">
        <title>Compelete Genome Sequence of Bacteriochlorophyll-Synthesizing Bacterium Porphyrobacter neustonensis DSM 9434.</title>
        <authorList>
            <person name="Shi X.-L."/>
            <person name="Wu Y.-H."/>
            <person name="Cheng H."/>
            <person name="Xu L."/>
            <person name="Zhang X.-Q."/>
            <person name="Wang C.-S."/>
            <person name="Xu X.-W."/>
        </authorList>
    </citation>
    <scope>NUCLEOTIDE SEQUENCE [LARGE SCALE GENOMIC DNA]</scope>
    <source>
        <strain evidence="2 3">DSM 9434</strain>
    </source>
</reference>
<accession>A0A192D544</accession>
<dbReference type="AlphaFoldDB" id="A0A192D544"/>
<dbReference type="KEGG" id="pns:A9D12_09600"/>
<dbReference type="Proteomes" id="UP000078263">
    <property type="component" value="Chromosome"/>
</dbReference>
<evidence type="ECO:0000313" key="2">
    <source>
        <dbReference type="EMBL" id="ANK13156.1"/>
    </source>
</evidence>
<sequence>MKISDNTHVAVIDGERFVWLRNSGTEADPQLEAVDTPEMDGTNRSQGGQRHSITSGEPAGNDLDEAAHVAAVAEWLNHQAKTNKIENLIVVADKRSLGELRRHYHVELEQRLVGEIGKEMTNQSLGDITAAIAAA</sequence>
<feature type="compositionally biased region" description="Polar residues" evidence="1">
    <location>
        <begin position="42"/>
        <end position="55"/>
    </location>
</feature>
<dbReference type="OrthoDB" id="9812459at2"/>
<proteinExistence type="predicted"/>
<protein>
    <recommendedName>
        <fullName evidence="4">Attachment protein</fullName>
    </recommendedName>
</protein>